<organism evidence="2 3">
    <name type="scientific">Candidatus Cryptobacteroides merdavium</name>
    <dbReference type="NCBI Taxonomy" id="2840769"/>
    <lineage>
        <taxon>Bacteria</taxon>
        <taxon>Pseudomonadati</taxon>
        <taxon>Bacteroidota</taxon>
        <taxon>Bacteroidia</taxon>
        <taxon>Bacteroidales</taxon>
        <taxon>Candidatus Cryptobacteroides</taxon>
    </lineage>
</organism>
<evidence type="ECO:0000313" key="3">
    <source>
        <dbReference type="Proteomes" id="UP000823619"/>
    </source>
</evidence>
<feature type="transmembrane region" description="Helical" evidence="1">
    <location>
        <begin position="135"/>
        <end position="155"/>
    </location>
</feature>
<feature type="transmembrane region" description="Helical" evidence="1">
    <location>
        <begin position="199"/>
        <end position="219"/>
    </location>
</feature>
<comment type="caution">
    <text evidence="2">The sequence shown here is derived from an EMBL/GenBank/DDBJ whole genome shotgun (WGS) entry which is preliminary data.</text>
</comment>
<sequence>METVVTVLMLLIALVFVLKQSFGKPWTILIAAAAAALFTGLMWPLAIEQSKSRISAWLGDSALMLDAAVVLSVEIVLQMAFCIMAADLSAEGQMPRWKIAVYRILRWFPGVLIFPVLFSTLVYVIFAFPGNDFKLVAWILAALVFILIPAGAWAFRKAIPEKELRLELLFILNALTAFFGVIATVNGQTAVEGFSEVDWSAFAGIVLITLAGAFAGWLWHSFHKSKP</sequence>
<proteinExistence type="predicted"/>
<feature type="transmembrane region" description="Helical" evidence="1">
    <location>
        <begin position="167"/>
        <end position="187"/>
    </location>
</feature>
<feature type="transmembrane region" description="Helical" evidence="1">
    <location>
        <begin position="107"/>
        <end position="129"/>
    </location>
</feature>
<dbReference type="Proteomes" id="UP000823619">
    <property type="component" value="Unassembled WGS sequence"/>
</dbReference>
<accession>A0A9D9EDE9</accession>
<feature type="transmembrane region" description="Helical" evidence="1">
    <location>
        <begin position="67"/>
        <end position="86"/>
    </location>
</feature>
<reference evidence="2" key="1">
    <citation type="submission" date="2020-10" db="EMBL/GenBank/DDBJ databases">
        <authorList>
            <person name="Gilroy R."/>
        </authorList>
    </citation>
    <scope>NUCLEOTIDE SEQUENCE</scope>
    <source>
        <strain evidence="2">D5-748</strain>
    </source>
</reference>
<dbReference type="AlphaFoldDB" id="A0A9D9EDE9"/>
<protein>
    <submittedName>
        <fullName evidence="2">Uncharacterized protein</fullName>
    </submittedName>
</protein>
<evidence type="ECO:0000313" key="2">
    <source>
        <dbReference type="EMBL" id="MBO8445237.1"/>
    </source>
</evidence>
<dbReference type="EMBL" id="JADIMO010000077">
    <property type="protein sequence ID" value="MBO8445237.1"/>
    <property type="molecule type" value="Genomic_DNA"/>
</dbReference>
<name>A0A9D9EDE9_9BACT</name>
<reference evidence="2" key="2">
    <citation type="journal article" date="2021" name="PeerJ">
        <title>Extensive microbial diversity within the chicken gut microbiome revealed by metagenomics and culture.</title>
        <authorList>
            <person name="Gilroy R."/>
            <person name="Ravi A."/>
            <person name="Getino M."/>
            <person name="Pursley I."/>
            <person name="Horton D.L."/>
            <person name="Alikhan N.F."/>
            <person name="Baker D."/>
            <person name="Gharbi K."/>
            <person name="Hall N."/>
            <person name="Watson M."/>
            <person name="Adriaenssens E.M."/>
            <person name="Foster-Nyarko E."/>
            <person name="Jarju S."/>
            <person name="Secka A."/>
            <person name="Antonio M."/>
            <person name="Oren A."/>
            <person name="Chaudhuri R.R."/>
            <person name="La Ragione R."/>
            <person name="Hildebrand F."/>
            <person name="Pallen M.J."/>
        </authorList>
    </citation>
    <scope>NUCLEOTIDE SEQUENCE</scope>
    <source>
        <strain evidence="2">D5-748</strain>
    </source>
</reference>
<gene>
    <name evidence="2" type="ORF">IAC23_06045</name>
</gene>
<feature type="transmembrane region" description="Helical" evidence="1">
    <location>
        <begin position="6"/>
        <end position="22"/>
    </location>
</feature>
<keyword evidence="1" id="KW-0472">Membrane</keyword>
<evidence type="ECO:0000256" key="1">
    <source>
        <dbReference type="SAM" id="Phobius"/>
    </source>
</evidence>
<keyword evidence="1" id="KW-0812">Transmembrane</keyword>
<keyword evidence="1" id="KW-1133">Transmembrane helix</keyword>
<feature type="transmembrane region" description="Helical" evidence="1">
    <location>
        <begin position="29"/>
        <end position="47"/>
    </location>
</feature>